<feature type="compositionally biased region" description="Polar residues" evidence="1">
    <location>
        <begin position="337"/>
        <end position="364"/>
    </location>
</feature>
<feature type="region of interest" description="Disordered" evidence="1">
    <location>
        <begin position="319"/>
        <end position="384"/>
    </location>
</feature>
<accession>A0A146LR37</accession>
<reference evidence="2" key="1">
    <citation type="journal article" date="2016" name="Gigascience">
        <title>De novo construction of an expanded transcriptome assembly for the western tarnished plant bug, Lygus hesperus.</title>
        <authorList>
            <person name="Tassone E.E."/>
            <person name="Geib S.M."/>
            <person name="Hall B."/>
            <person name="Fabrick J.A."/>
            <person name="Brent C.S."/>
            <person name="Hull J.J."/>
        </authorList>
    </citation>
    <scope>NUCLEOTIDE SEQUENCE</scope>
</reference>
<dbReference type="PANTHER" id="PTHR34239:SF2">
    <property type="entry name" value="TRANSPOSABLE ELEMENT P TRANSPOSASE_THAP9 CONSERVED DOMAIN-CONTAINING PROTEIN"/>
    <property type="match status" value="1"/>
</dbReference>
<feature type="compositionally biased region" description="Basic residues" evidence="1">
    <location>
        <begin position="371"/>
        <end position="384"/>
    </location>
</feature>
<feature type="region of interest" description="Disordered" evidence="1">
    <location>
        <begin position="58"/>
        <end position="123"/>
    </location>
</feature>
<sequence>GVQTHTFVFRTAFLFSKRKFFSSMGGKRCKHHRASSSDRLSKRIKKLYRALQSYDETADSVAVPSSKHHNSVHRSRRRRHRVSSGSDSDFEYTSRESSTSRSTLSHHNSSHEGPTARDLSTADLPTVDPVLDVEVLRLLGDDVPQNATVGPCIHKDLPDRWTAILDKGLSTEERQMIIKKYPTPENCLRVSPPKLNLEVSKASSDSMIRRDDRLSSIQGQIGASLTAIGHALSSLLREEGGGNKVIVEQLSDAARLLADVHHSESQSRKELIALSMKTSLREVLTDAPMDEFLFGNGLPDRIRASQALDKTSQELKYVKPKPQTSKNALNFKGPRRYQSQGAKSTGPMNQRQKAPLHQHQNQLRRYNHDSYHHKRVAQKQRRRN</sequence>
<dbReference type="AlphaFoldDB" id="A0A146LR37"/>
<evidence type="ECO:0000313" key="2">
    <source>
        <dbReference type="EMBL" id="JAQ09749.1"/>
    </source>
</evidence>
<dbReference type="EMBL" id="GDHC01008880">
    <property type="protein sequence ID" value="JAQ09749.1"/>
    <property type="molecule type" value="Transcribed_RNA"/>
</dbReference>
<protein>
    <submittedName>
        <fullName evidence="2">Uncharacterized protein</fullName>
    </submittedName>
</protein>
<evidence type="ECO:0000256" key="1">
    <source>
        <dbReference type="SAM" id="MobiDB-lite"/>
    </source>
</evidence>
<feature type="compositionally biased region" description="Basic residues" evidence="1">
    <location>
        <begin position="66"/>
        <end position="82"/>
    </location>
</feature>
<dbReference type="PANTHER" id="PTHR34239">
    <property type="entry name" value="APPLE DOMAIN-CONTAINING PROTEIN"/>
    <property type="match status" value="1"/>
</dbReference>
<feature type="non-terminal residue" evidence="2">
    <location>
        <position position="1"/>
    </location>
</feature>
<organism evidence="2">
    <name type="scientific">Lygus hesperus</name>
    <name type="common">Western plant bug</name>
    <dbReference type="NCBI Taxonomy" id="30085"/>
    <lineage>
        <taxon>Eukaryota</taxon>
        <taxon>Metazoa</taxon>
        <taxon>Ecdysozoa</taxon>
        <taxon>Arthropoda</taxon>
        <taxon>Hexapoda</taxon>
        <taxon>Insecta</taxon>
        <taxon>Pterygota</taxon>
        <taxon>Neoptera</taxon>
        <taxon>Paraneoptera</taxon>
        <taxon>Hemiptera</taxon>
        <taxon>Heteroptera</taxon>
        <taxon>Panheteroptera</taxon>
        <taxon>Cimicomorpha</taxon>
        <taxon>Miridae</taxon>
        <taxon>Mirini</taxon>
        <taxon>Lygus</taxon>
    </lineage>
</organism>
<name>A0A146LR37_LYGHE</name>
<proteinExistence type="predicted"/>
<gene>
    <name evidence="2" type="ORF">g.53668</name>
</gene>
<feature type="compositionally biased region" description="Low complexity" evidence="1">
    <location>
        <begin position="95"/>
        <end position="107"/>
    </location>
</feature>